<reference evidence="1 2" key="1">
    <citation type="submission" date="2018-11" db="EMBL/GenBank/DDBJ databases">
        <authorList>
            <person name="Lopez-Roques C."/>
            <person name="Donnadieu C."/>
            <person name="Bouchez O."/>
            <person name="Klopp C."/>
            <person name="Cabau C."/>
            <person name="Zahm M."/>
        </authorList>
    </citation>
    <scope>NUCLEOTIDE SEQUENCE [LARGE SCALE GENOMIC DNA]</scope>
    <source>
        <strain evidence="1">RS831</strain>
        <tissue evidence="1">Whole body</tissue>
    </source>
</reference>
<name>A0A437C4S5_ORYJA</name>
<accession>A0A437C4S5</accession>
<organism evidence="1 2">
    <name type="scientific">Oryzias javanicus</name>
    <name type="common">Javanese ricefish</name>
    <name type="synonym">Aplocheilus javanicus</name>
    <dbReference type="NCBI Taxonomy" id="123683"/>
    <lineage>
        <taxon>Eukaryota</taxon>
        <taxon>Metazoa</taxon>
        <taxon>Chordata</taxon>
        <taxon>Craniata</taxon>
        <taxon>Vertebrata</taxon>
        <taxon>Euteleostomi</taxon>
        <taxon>Actinopterygii</taxon>
        <taxon>Neopterygii</taxon>
        <taxon>Teleostei</taxon>
        <taxon>Neoteleostei</taxon>
        <taxon>Acanthomorphata</taxon>
        <taxon>Ovalentaria</taxon>
        <taxon>Atherinomorphae</taxon>
        <taxon>Beloniformes</taxon>
        <taxon>Adrianichthyidae</taxon>
        <taxon>Oryziinae</taxon>
        <taxon>Oryzias</taxon>
    </lineage>
</organism>
<evidence type="ECO:0000313" key="2">
    <source>
        <dbReference type="Proteomes" id="UP000283210"/>
    </source>
</evidence>
<protein>
    <submittedName>
        <fullName evidence="1">Uncharacterized protein</fullName>
    </submittedName>
</protein>
<dbReference type="Proteomes" id="UP000283210">
    <property type="component" value="Chromosome 22"/>
</dbReference>
<sequence>MKGCGMRCSVGFLSRRELTGQPLLKEEFQRRRLAGCTSLYKKDMLGHFGCVNAIEFSNSGGEWLVSGERREPDLLAC</sequence>
<dbReference type="AlphaFoldDB" id="A0A437C4S5"/>
<evidence type="ECO:0000313" key="1">
    <source>
        <dbReference type="EMBL" id="RVE57593.1"/>
    </source>
</evidence>
<dbReference type="EMBL" id="CM012458">
    <property type="protein sequence ID" value="RVE57593.1"/>
    <property type="molecule type" value="Genomic_DNA"/>
</dbReference>
<proteinExistence type="predicted"/>
<reference evidence="1 2" key="2">
    <citation type="submission" date="2019-01" db="EMBL/GenBank/DDBJ databases">
        <title>A chromosome length genome reference of the Java medaka (oryzias javanicus).</title>
        <authorList>
            <person name="Herpin A."/>
            <person name="Takehana Y."/>
            <person name="Naruse K."/>
            <person name="Ansai S."/>
            <person name="Kawaguchi M."/>
        </authorList>
    </citation>
    <scope>NUCLEOTIDE SEQUENCE [LARGE SCALE GENOMIC DNA]</scope>
    <source>
        <strain evidence="1">RS831</strain>
        <tissue evidence="1">Whole body</tissue>
    </source>
</reference>
<keyword evidence="2" id="KW-1185">Reference proteome</keyword>
<dbReference type="OrthoDB" id="5573735at2759"/>
<gene>
    <name evidence="1" type="ORF">OJAV_G00217740</name>
</gene>